<sequence length="188" mass="19646">MADADRIRHVEGIVFLLAFAACVPAANYMIGHVGTVCVPNGPCLIPVGFGLTAPSGVLLVGLALVLRDLVQRRLGLVWSVAAIVVGAILSTTFTAPALALASASAFLASEIADLFVFTPLQRRGLVIAALSSSVVGLIVDSAMFLWLAFGSLDFLAGQVLGKAIMVVASLPFLVMLRKRDRKLGLYPA</sequence>
<dbReference type="EMBL" id="JAUSZT010000002">
    <property type="protein sequence ID" value="MDQ0996072.1"/>
    <property type="molecule type" value="Genomic_DNA"/>
</dbReference>
<feature type="transmembrane region" description="Helical" evidence="1">
    <location>
        <begin position="73"/>
        <end position="91"/>
    </location>
</feature>
<dbReference type="Pfam" id="PF02592">
    <property type="entry name" value="Vut_1"/>
    <property type="match status" value="1"/>
</dbReference>
<dbReference type="InterPro" id="IPR003744">
    <property type="entry name" value="YhhQ"/>
</dbReference>
<proteinExistence type="predicted"/>
<accession>A0ABU0S5N3</accession>
<keyword evidence="3" id="KW-1185">Reference proteome</keyword>
<feature type="transmembrane region" description="Helical" evidence="1">
    <location>
        <begin position="97"/>
        <end position="117"/>
    </location>
</feature>
<evidence type="ECO:0000256" key="1">
    <source>
        <dbReference type="SAM" id="Phobius"/>
    </source>
</evidence>
<organism evidence="2 3">
    <name type="scientific">Phyllobacterium ifriqiyense</name>
    <dbReference type="NCBI Taxonomy" id="314238"/>
    <lineage>
        <taxon>Bacteria</taxon>
        <taxon>Pseudomonadati</taxon>
        <taxon>Pseudomonadota</taxon>
        <taxon>Alphaproteobacteria</taxon>
        <taxon>Hyphomicrobiales</taxon>
        <taxon>Phyllobacteriaceae</taxon>
        <taxon>Phyllobacterium</taxon>
    </lineage>
</organism>
<reference evidence="2 3" key="1">
    <citation type="submission" date="2023-07" db="EMBL/GenBank/DDBJ databases">
        <title>Comparative genomics of wheat-associated soil bacteria to identify genetic determinants of phenazine resistance.</title>
        <authorList>
            <person name="Mouncey N."/>
        </authorList>
    </citation>
    <scope>NUCLEOTIDE SEQUENCE [LARGE SCALE GENOMIC DNA]</scope>
    <source>
        <strain evidence="2 3">W4I11</strain>
    </source>
</reference>
<gene>
    <name evidence="2" type="ORF">QFZ34_001249</name>
</gene>
<comment type="caution">
    <text evidence="2">The sequence shown here is derived from an EMBL/GenBank/DDBJ whole genome shotgun (WGS) entry which is preliminary data.</text>
</comment>
<protein>
    <submittedName>
        <fullName evidence="2">Uncharacterized PurR-regulated membrane protein YhhQ (DUF165 family)</fullName>
    </submittedName>
</protein>
<dbReference type="RefSeq" id="WP_307278151.1">
    <property type="nucleotide sequence ID" value="NZ_JAUSZT010000002.1"/>
</dbReference>
<evidence type="ECO:0000313" key="3">
    <source>
        <dbReference type="Proteomes" id="UP001237780"/>
    </source>
</evidence>
<dbReference type="PROSITE" id="PS51257">
    <property type="entry name" value="PROKAR_LIPOPROTEIN"/>
    <property type="match status" value="1"/>
</dbReference>
<keyword evidence="1" id="KW-1133">Transmembrane helix</keyword>
<feature type="transmembrane region" description="Helical" evidence="1">
    <location>
        <begin position="124"/>
        <end position="149"/>
    </location>
</feature>
<feature type="transmembrane region" description="Helical" evidence="1">
    <location>
        <begin position="155"/>
        <end position="176"/>
    </location>
</feature>
<feature type="transmembrane region" description="Helical" evidence="1">
    <location>
        <begin position="12"/>
        <end position="31"/>
    </location>
</feature>
<feature type="transmembrane region" description="Helical" evidence="1">
    <location>
        <begin position="43"/>
        <end position="66"/>
    </location>
</feature>
<evidence type="ECO:0000313" key="2">
    <source>
        <dbReference type="EMBL" id="MDQ0996072.1"/>
    </source>
</evidence>
<name>A0ABU0S5N3_9HYPH</name>
<keyword evidence="1" id="KW-0472">Membrane</keyword>
<keyword evidence="1" id="KW-0812">Transmembrane</keyword>
<dbReference type="Proteomes" id="UP001237780">
    <property type="component" value="Unassembled WGS sequence"/>
</dbReference>